<dbReference type="NCBIfam" id="NF002341">
    <property type="entry name" value="PRK01305.1-1"/>
    <property type="match status" value="1"/>
</dbReference>
<dbReference type="GO" id="GO:0004057">
    <property type="term" value="F:arginyl-tRNA--protein transferase activity"/>
    <property type="evidence" value="ECO:0007669"/>
    <property type="project" value="InterPro"/>
</dbReference>
<dbReference type="InterPro" id="IPR030700">
    <property type="entry name" value="N-end_Aminoacyl_Trfase"/>
</dbReference>
<dbReference type="AlphaFoldDB" id="A0A3M6Q528"/>
<reference evidence="7 8" key="1">
    <citation type="submission" date="2018-10" db="EMBL/GenBank/DDBJ databases">
        <title>Comamonadaceae CDC group NO-1 genome sequencing and assembly.</title>
        <authorList>
            <person name="Bernier A.-M."/>
            <person name="Bernard K."/>
        </authorList>
    </citation>
    <scope>NUCLEOTIDE SEQUENCE [LARGE SCALE GENOMIC DNA]</scope>
    <source>
        <strain evidence="7 8">NML970147</strain>
    </source>
</reference>
<evidence type="ECO:0000259" key="6">
    <source>
        <dbReference type="Pfam" id="PF04377"/>
    </source>
</evidence>
<protein>
    <recommendedName>
        <fullName evidence="4">Aspartate/glutamate leucyltransferase</fullName>
        <ecNumber evidence="4">2.3.2.29</ecNumber>
    </recommendedName>
</protein>
<accession>A0A3M6Q528</accession>
<evidence type="ECO:0000256" key="2">
    <source>
        <dbReference type="ARBA" id="ARBA00022679"/>
    </source>
</evidence>
<feature type="domain" description="N-end aminoacyl transferase N-terminal" evidence="5">
    <location>
        <begin position="15"/>
        <end position="85"/>
    </location>
</feature>
<evidence type="ECO:0000259" key="5">
    <source>
        <dbReference type="Pfam" id="PF04376"/>
    </source>
</evidence>
<comment type="function">
    <text evidence="4">Functions in the N-end rule pathway of protein degradation where it conjugates Leu from its aminoacyl-tRNA to the N-termini of proteins containing an N-terminal aspartate or glutamate.</text>
</comment>
<dbReference type="RefSeq" id="WP_122238421.1">
    <property type="nucleotide sequence ID" value="NZ_RDQM01000008.1"/>
</dbReference>
<dbReference type="HAMAP" id="MF_00689">
    <property type="entry name" value="Bpt"/>
    <property type="match status" value="1"/>
</dbReference>
<dbReference type="EMBL" id="RDQM01000008">
    <property type="protein sequence ID" value="RMW97884.1"/>
    <property type="molecule type" value="Genomic_DNA"/>
</dbReference>
<dbReference type="Proteomes" id="UP000267521">
    <property type="component" value="Unassembled WGS sequence"/>
</dbReference>
<dbReference type="PANTHER" id="PTHR21367">
    <property type="entry name" value="ARGININE-TRNA-PROTEIN TRANSFERASE 1"/>
    <property type="match status" value="1"/>
</dbReference>
<dbReference type="Pfam" id="PF04377">
    <property type="entry name" value="ATE_C"/>
    <property type="match status" value="1"/>
</dbReference>
<gene>
    <name evidence="4" type="primary">bpt</name>
    <name evidence="7" type="ORF">EBQ26_07650</name>
</gene>
<dbReference type="GO" id="GO:0008914">
    <property type="term" value="F:leucyl-tRNA--protein transferase activity"/>
    <property type="evidence" value="ECO:0007669"/>
    <property type="project" value="UniProtKB-UniRule"/>
</dbReference>
<comment type="subcellular location">
    <subcellularLocation>
        <location evidence="4">Cytoplasm</location>
    </subcellularLocation>
</comment>
<dbReference type="GO" id="GO:0005737">
    <property type="term" value="C:cytoplasm"/>
    <property type="evidence" value="ECO:0007669"/>
    <property type="project" value="UniProtKB-SubCell"/>
</dbReference>
<name>A0A3M6Q528_9BURK</name>
<comment type="similarity">
    <text evidence="4">Belongs to the R-transferase family. Bpt subfamily.</text>
</comment>
<comment type="catalytic activity">
    <reaction evidence="4">
        <text>N-terminal L-glutamyl-[protein] + L-leucyl-tRNA(Leu) = N-terminal L-leucyl-L-glutamyl-[protein] + tRNA(Leu) + H(+)</text>
        <dbReference type="Rhea" id="RHEA:50412"/>
        <dbReference type="Rhea" id="RHEA-COMP:9613"/>
        <dbReference type="Rhea" id="RHEA-COMP:9622"/>
        <dbReference type="Rhea" id="RHEA-COMP:12664"/>
        <dbReference type="Rhea" id="RHEA-COMP:12668"/>
        <dbReference type="ChEBI" id="CHEBI:15378"/>
        <dbReference type="ChEBI" id="CHEBI:64721"/>
        <dbReference type="ChEBI" id="CHEBI:78442"/>
        <dbReference type="ChEBI" id="CHEBI:78494"/>
        <dbReference type="ChEBI" id="CHEBI:133041"/>
        <dbReference type="EC" id="2.3.2.29"/>
    </reaction>
</comment>
<dbReference type="InterPro" id="IPR016181">
    <property type="entry name" value="Acyl_CoA_acyltransferase"/>
</dbReference>
<dbReference type="GO" id="GO:0071596">
    <property type="term" value="P:ubiquitin-dependent protein catabolic process via the N-end rule pathway"/>
    <property type="evidence" value="ECO:0007669"/>
    <property type="project" value="InterPro"/>
</dbReference>
<dbReference type="InterPro" id="IPR017138">
    <property type="entry name" value="Asp_Glu_LeuTrfase"/>
</dbReference>
<dbReference type="PIRSF" id="PIRSF037208">
    <property type="entry name" value="ATE_pro_prd"/>
    <property type="match status" value="1"/>
</dbReference>
<comment type="catalytic activity">
    <reaction evidence="4">
        <text>N-terminal L-aspartyl-[protein] + L-leucyl-tRNA(Leu) = N-terminal L-leucyl-L-aspartyl-[protein] + tRNA(Leu) + H(+)</text>
        <dbReference type="Rhea" id="RHEA:50420"/>
        <dbReference type="Rhea" id="RHEA-COMP:9613"/>
        <dbReference type="Rhea" id="RHEA-COMP:9622"/>
        <dbReference type="Rhea" id="RHEA-COMP:12669"/>
        <dbReference type="Rhea" id="RHEA-COMP:12674"/>
        <dbReference type="ChEBI" id="CHEBI:15378"/>
        <dbReference type="ChEBI" id="CHEBI:64720"/>
        <dbReference type="ChEBI" id="CHEBI:78442"/>
        <dbReference type="ChEBI" id="CHEBI:78494"/>
        <dbReference type="ChEBI" id="CHEBI:133042"/>
        <dbReference type="EC" id="2.3.2.29"/>
    </reaction>
</comment>
<sequence>MTTRSFLPLSVTAPYPCSYLPGATARSLLVTPGDVVDTQVYSALVDKGFRRSGLFTYRPLCQGCNACQTLRLPVQSFAPNRSQRRTWLQHQALTVRIAAPRMQAEHYALYQRYLKARHSGGGMESDSASDYEQLLLRSRVNTQLVEFWAASEQGGAQLRMVSVVDVLQQGLSAVYTFYDDAIKGLGTFSILWLVHWARQLGLAYVYLGYWIEGCTKMAYKTRFLPCEILQDGRWVRVERASA</sequence>
<evidence type="ECO:0000313" key="8">
    <source>
        <dbReference type="Proteomes" id="UP000267521"/>
    </source>
</evidence>
<dbReference type="InterPro" id="IPR007472">
    <property type="entry name" value="N-end_Aminoacyl_Trfase_C"/>
</dbReference>
<organism evidence="7 8">
    <name type="scientific">Allofranklinella schreckenbergeri</name>
    <dbReference type="NCBI Taxonomy" id="1076744"/>
    <lineage>
        <taxon>Bacteria</taxon>
        <taxon>Pseudomonadati</taxon>
        <taxon>Pseudomonadota</taxon>
        <taxon>Betaproteobacteria</taxon>
        <taxon>Burkholderiales</taxon>
        <taxon>Comamonadaceae</taxon>
        <taxon>Allofranklinella</taxon>
    </lineage>
</organism>
<evidence type="ECO:0000256" key="3">
    <source>
        <dbReference type="ARBA" id="ARBA00023315"/>
    </source>
</evidence>
<dbReference type="Pfam" id="PF04376">
    <property type="entry name" value="ATE_N"/>
    <property type="match status" value="1"/>
</dbReference>
<dbReference type="PANTHER" id="PTHR21367:SF1">
    <property type="entry name" value="ARGINYL-TRNA--PROTEIN TRANSFERASE 1"/>
    <property type="match status" value="1"/>
</dbReference>
<keyword evidence="3 4" id="KW-0012">Acyltransferase</keyword>
<evidence type="ECO:0000256" key="1">
    <source>
        <dbReference type="ARBA" id="ARBA00022490"/>
    </source>
</evidence>
<evidence type="ECO:0000313" key="7">
    <source>
        <dbReference type="EMBL" id="RMW97884.1"/>
    </source>
</evidence>
<dbReference type="EC" id="2.3.2.29" evidence="4"/>
<dbReference type="NCBIfam" id="NF002342">
    <property type="entry name" value="PRK01305.1-3"/>
    <property type="match status" value="1"/>
</dbReference>
<comment type="caution">
    <text evidence="7">The sequence shown here is derived from an EMBL/GenBank/DDBJ whole genome shotgun (WGS) entry which is preliminary data.</text>
</comment>
<keyword evidence="2 4" id="KW-0808">Transferase</keyword>
<evidence type="ECO:0000256" key="4">
    <source>
        <dbReference type="HAMAP-Rule" id="MF_00689"/>
    </source>
</evidence>
<proteinExistence type="inferred from homology"/>
<keyword evidence="1 4" id="KW-0963">Cytoplasm</keyword>
<dbReference type="SUPFAM" id="SSF55729">
    <property type="entry name" value="Acyl-CoA N-acyltransferases (Nat)"/>
    <property type="match status" value="1"/>
</dbReference>
<dbReference type="NCBIfam" id="NF002346">
    <property type="entry name" value="PRK01305.2-3"/>
    <property type="match status" value="1"/>
</dbReference>
<feature type="domain" description="N-end rule aminoacyl transferase C-terminal" evidence="6">
    <location>
        <begin position="105"/>
        <end position="229"/>
    </location>
</feature>
<dbReference type="InterPro" id="IPR007471">
    <property type="entry name" value="N-end_Aminoacyl_Trfase_N"/>
</dbReference>